<feature type="signal peptide" evidence="1">
    <location>
        <begin position="1"/>
        <end position="20"/>
    </location>
</feature>
<dbReference type="Proteomes" id="UP001143486">
    <property type="component" value="Unassembled WGS sequence"/>
</dbReference>
<dbReference type="InterPro" id="IPR019734">
    <property type="entry name" value="TPR_rpt"/>
</dbReference>
<dbReference type="PROSITE" id="PS51257">
    <property type="entry name" value="PROKAR_LIPOPROTEIN"/>
    <property type="match status" value="1"/>
</dbReference>
<keyword evidence="3" id="KW-1185">Reference proteome</keyword>
<dbReference type="InterPro" id="IPR011990">
    <property type="entry name" value="TPR-like_helical_dom_sf"/>
</dbReference>
<keyword evidence="1" id="KW-0732">Signal</keyword>
<dbReference type="EMBL" id="BSFE01000010">
    <property type="protein sequence ID" value="GLK53424.1"/>
    <property type="molecule type" value="Genomic_DNA"/>
</dbReference>
<accession>A0A9W6IQD5</accession>
<proteinExistence type="predicted"/>
<dbReference type="SMART" id="SM00028">
    <property type="entry name" value="TPR"/>
    <property type="match status" value="2"/>
</dbReference>
<dbReference type="Pfam" id="PF13181">
    <property type="entry name" value="TPR_8"/>
    <property type="match status" value="1"/>
</dbReference>
<evidence type="ECO:0000313" key="2">
    <source>
        <dbReference type="EMBL" id="GLK53424.1"/>
    </source>
</evidence>
<dbReference type="SUPFAM" id="SSF48452">
    <property type="entry name" value="TPR-like"/>
    <property type="match status" value="1"/>
</dbReference>
<name>A0A9W6IQD5_9PROT</name>
<reference evidence="2" key="1">
    <citation type="journal article" date="2014" name="Int. J. Syst. Evol. Microbiol.">
        <title>Complete genome sequence of Corynebacterium casei LMG S-19264T (=DSM 44701T), isolated from a smear-ripened cheese.</title>
        <authorList>
            <consortium name="US DOE Joint Genome Institute (JGI-PGF)"/>
            <person name="Walter F."/>
            <person name="Albersmeier A."/>
            <person name="Kalinowski J."/>
            <person name="Ruckert C."/>
        </authorList>
    </citation>
    <scope>NUCLEOTIDE SEQUENCE</scope>
    <source>
        <strain evidence="2">VKM B-1513</strain>
    </source>
</reference>
<dbReference type="RefSeq" id="WP_271187776.1">
    <property type="nucleotide sequence ID" value="NZ_BSFE01000010.1"/>
</dbReference>
<organism evidence="2 3">
    <name type="scientific">Maricaulis virginensis</name>
    <dbReference type="NCBI Taxonomy" id="144022"/>
    <lineage>
        <taxon>Bacteria</taxon>
        <taxon>Pseudomonadati</taxon>
        <taxon>Pseudomonadota</taxon>
        <taxon>Alphaproteobacteria</taxon>
        <taxon>Maricaulales</taxon>
        <taxon>Maricaulaceae</taxon>
        <taxon>Maricaulis</taxon>
    </lineage>
</organism>
<dbReference type="AlphaFoldDB" id="A0A9W6IQD5"/>
<comment type="caution">
    <text evidence="2">The sequence shown here is derived from an EMBL/GenBank/DDBJ whole genome shotgun (WGS) entry which is preliminary data.</text>
</comment>
<feature type="chain" id="PRO_5040912546" description="Tetratricopeptide repeat protein" evidence="1">
    <location>
        <begin position="21"/>
        <end position="155"/>
    </location>
</feature>
<evidence type="ECO:0000256" key="1">
    <source>
        <dbReference type="SAM" id="SignalP"/>
    </source>
</evidence>
<sequence>MRSVFLAAALAAVSSSAALAQSCDAEPQFAAHRTANGVIRAQYNAVSRGEWPEAIHFGEEVVAGSGAPGHKVAAHTNLCAAYAATGEYELAIAACDAAIEMRDDAWRAMNNRGVALWLSGDRAAAVEAFQAANAASSGEDEVEANLAMAQCTTAG</sequence>
<protein>
    <recommendedName>
        <fullName evidence="4">Tetratricopeptide repeat protein</fullName>
    </recommendedName>
</protein>
<dbReference type="Gene3D" id="1.25.40.10">
    <property type="entry name" value="Tetratricopeptide repeat domain"/>
    <property type="match status" value="1"/>
</dbReference>
<gene>
    <name evidence="2" type="ORF">GCM10017621_29320</name>
</gene>
<evidence type="ECO:0000313" key="3">
    <source>
        <dbReference type="Proteomes" id="UP001143486"/>
    </source>
</evidence>
<reference evidence="2" key="2">
    <citation type="submission" date="2023-01" db="EMBL/GenBank/DDBJ databases">
        <authorList>
            <person name="Sun Q."/>
            <person name="Evtushenko L."/>
        </authorList>
    </citation>
    <scope>NUCLEOTIDE SEQUENCE</scope>
    <source>
        <strain evidence="2">VKM B-1513</strain>
    </source>
</reference>
<evidence type="ECO:0008006" key="4">
    <source>
        <dbReference type="Google" id="ProtNLM"/>
    </source>
</evidence>